<feature type="region of interest" description="Disordered" evidence="1">
    <location>
        <begin position="280"/>
        <end position="310"/>
    </location>
</feature>
<accession>A0A3P6AB36</accession>
<proteinExistence type="predicted"/>
<name>A0A3P6AB36_BRACM</name>
<dbReference type="Proteomes" id="UP000694005">
    <property type="component" value="Chromosome A02"/>
</dbReference>
<evidence type="ECO:0000313" key="2">
    <source>
        <dbReference type="EMBL" id="CAG7893722.1"/>
    </source>
</evidence>
<protein>
    <submittedName>
        <fullName evidence="2">Uncharacterized protein</fullName>
    </submittedName>
</protein>
<evidence type="ECO:0000313" key="3">
    <source>
        <dbReference type="EMBL" id="VDC89067.1"/>
    </source>
</evidence>
<feature type="region of interest" description="Disordered" evidence="1">
    <location>
        <begin position="101"/>
        <end position="141"/>
    </location>
</feature>
<feature type="compositionally biased region" description="Basic and acidic residues" evidence="1">
    <location>
        <begin position="280"/>
        <end position="301"/>
    </location>
</feature>
<sequence>MRKPNSSKVGRKVVKKTLIALGRMLALRGGDGEVDSSRKPLNALPAGGGSNMQLVCVDADCATGLEYDLDYMKYLTIFKESHQYLLEGEASPLRIMYKEVDDEKRRGRGRGRGRERSKPPLVSNVSKKLKTGGARREDHNKSTVFRKEVVLRGRKIGMTKTEASLRGRKKIALSKNTIKLEPKCKHDTKQEKDASLHKNAMKVERTRDVKDTHQKKEVSRRGRKPKNWNKLDNEESRRRRKAIFRASKRLKAEKIITVVNSKDAPQGKKSCVTKSDFKACKKENEESNSEKRKSKPHEIFRASKRLKTDQNLVNNKLKKEEAVNKDKAKPKATSHMKDSLLHSFKPHKKVENEESSRRTLMDKSYEYFIAFLRNSVTVIEVKPEKASVPLSDPDIIAVSNCPFSDGGPSPFEANKDGKVIDLEDRIEPEDMFNSTFSKKLLEILRQPYDKNEFKQRLFEASQKKQLTRSRQLRDGREIEYNVDHQLGPSYFDRYPDFKRVFRRSRSAKDDHRALNLLRGFFFYFENIVLEGAFKPWLHEARVMRECKDILCIK</sequence>
<evidence type="ECO:0000256" key="1">
    <source>
        <dbReference type="SAM" id="MobiDB-lite"/>
    </source>
</evidence>
<feature type="region of interest" description="Disordered" evidence="1">
    <location>
        <begin position="318"/>
        <end position="337"/>
    </location>
</feature>
<reference evidence="3" key="1">
    <citation type="submission" date="2018-11" db="EMBL/GenBank/DDBJ databases">
        <authorList>
            <consortium name="Genoscope - CEA"/>
            <person name="William W."/>
        </authorList>
    </citation>
    <scope>NUCLEOTIDE SEQUENCE</scope>
</reference>
<gene>
    <name evidence="3" type="ORF">BRAA02T07136Z</name>
    <name evidence="2" type="ORF">BRAPAZ1V2_A02P26740.2</name>
</gene>
<dbReference type="PANTHER" id="PTHR34194:SF18">
    <property type="entry name" value="BNAA02G18490D PROTEIN"/>
    <property type="match status" value="1"/>
</dbReference>
<dbReference type="EMBL" id="LR031573">
    <property type="protein sequence ID" value="VDC89067.1"/>
    <property type="molecule type" value="Genomic_DNA"/>
</dbReference>
<feature type="compositionally biased region" description="Basic and acidic residues" evidence="1">
    <location>
        <begin position="185"/>
        <end position="220"/>
    </location>
</feature>
<dbReference type="PANTHER" id="PTHR34194">
    <property type="entry name" value="F14J8.16 PROTEIN"/>
    <property type="match status" value="1"/>
</dbReference>
<dbReference type="EMBL" id="LS974618">
    <property type="protein sequence ID" value="CAG7893722.1"/>
    <property type="molecule type" value="Genomic_DNA"/>
</dbReference>
<dbReference type="AlphaFoldDB" id="A0A3P6AB36"/>
<feature type="region of interest" description="Disordered" evidence="1">
    <location>
        <begin position="185"/>
        <end position="239"/>
    </location>
</feature>
<organism evidence="3">
    <name type="scientific">Brassica campestris</name>
    <name type="common">Field mustard</name>
    <dbReference type="NCBI Taxonomy" id="3711"/>
    <lineage>
        <taxon>Eukaryota</taxon>
        <taxon>Viridiplantae</taxon>
        <taxon>Streptophyta</taxon>
        <taxon>Embryophyta</taxon>
        <taxon>Tracheophyta</taxon>
        <taxon>Spermatophyta</taxon>
        <taxon>Magnoliopsida</taxon>
        <taxon>eudicotyledons</taxon>
        <taxon>Gunneridae</taxon>
        <taxon>Pentapetalae</taxon>
        <taxon>rosids</taxon>
        <taxon>malvids</taxon>
        <taxon>Brassicales</taxon>
        <taxon>Brassicaceae</taxon>
        <taxon>Brassiceae</taxon>
        <taxon>Brassica</taxon>
    </lineage>
</organism>
<dbReference type="Gramene" id="A02p26740.2_BraZ1">
    <property type="protein sequence ID" value="A02p26740.2_BraZ1.CDS"/>
    <property type="gene ID" value="A02g26740.2_BraZ1"/>
</dbReference>